<evidence type="ECO:0000256" key="1">
    <source>
        <dbReference type="ARBA" id="ARBA00004141"/>
    </source>
</evidence>
<dbReference type="Pfam" id="PF12821">
    <property type="entry name" value="ThrE_2"/>
    <property type="match status" value="1"/>
</dbReference>
<reference evidence="9 10" key="1">
    <citation type="submission" date="2017-08" db="EMBL/GenBank/DDBJ databases">
        <title>Infants hospitalized years apart are colonized by the same room-sourced microbial strains.</title>
        <authorList>
            <person name="Brooks B."/>
            <person name="Olm M.R."/>
            <person name="Firek B.A."/>
            <person name="Baker R."/>
            <person name="Thomas B.C."/>
            <person name="Morowitz M.J."/>
            <person name="Banfield J.F."/>
        </authorList>
    </citation>
    <scope>NUCLEOTIDE SEQUENCE [LARGE SCALE GENOMIC DNA]</scope>
    <source>
        <strain evidence="9">S2_003_000_R2_14</strain>
    </source>
</reference>
<dbReference type="AlphaFoldDB" id="A0A2W5V5H5"/>
<dbReference type="GO" id="GO:0022857">
    <property type="term" value="F:transmembrane transporter activity"/>
    <property type="evidence" value="ECO:0007669"/>
    <property type="project" value="InterPro"/>
</dbReference>
<evidence type="ECO:0000256" key="4">
    <source>
        <dbReference type="ARBA" id="ARBA00023136"/>
    </source>
</evidence>
<feature type="transmembrane region" description="Helical" evidence="6">
    <location>
        <begin position="234"/>
        <end position="253"/>
    </location>
</feature>
<comment type="similarity">
    <text evidence="5">Belongs to the ThrE exporter (TC 2.A.79) family.</text>
</comment>
<feature type="transmembrane region" description="Helical" evidence="6">
    <location>
        <begin position="321"/>
        <end position="339"/>
    </location>
</feature>
<comment type="subcellular location">
    <subcellularLocation>
        <location evidence="1">Membrane</location>
        <topology evidence="1">Multi-pass membrane protein</topology>
    </subcellularLocation>
</comment>
<keyword evidence="4 6" id="KW-0472">Membrane</keyword>
<dbReference type="GO" id="GO:0016020">
    <property type="term" value="C:membrane"/>
    <property type="evidence" value="ECO:0007669"/>
    <property type="project" value="UniProtKB-SubCell"/>
</dbReference>
<comment type="caution">
    <text evidence="9">The sequence shown here is derived from an EMBL/GenBank/DDBJ whole genome shotgun (WGS) entry which is preliminary data.</text>
</comment>
<feature type="domain" description="Threonine/serine exporter-like N-terminal" evidence="7">
    <location>
        <begin position="14"/>
        <end position="254"/>
    </location>
</feature>
<evidence type="ECO:0000313" key="9">
    <source>
        <dbReference type="EMBL" id="PZR11034.1"/>
    </source>
</evidence>
<evidence type="ECO:0000256" key="6">
    <source>
        <dbReference type="SAM" id="Phobius"/>
    </source>
</evidence>
<feature type="transmembrane region" description="Helical" evidence="6">
    <location>
        <begin position="119"/>
        <end position="138"/>
    </location>
</feature>
<dbReference type="InterPro" id="IPR024528">
    <property type="entry name" value="ThrE_2"/>
</dbReference>
<dbReference type="PANTHER" id="PTHR31082:SF4">
    <property type="entry name" value="PHEROMONE-REGULATED MEMBRANE PROTEIN 10"/>
    <property type="match status" value="1"/>
</dbReference>
<feature type="transmembrane region" description="Helical" evidence="6">
    <location>
        <begin position="298"/>
        <end position="315"/>
    </location>
</feature>
<feature type="transmembrane region" description="Helical" evidence="6">
    <location>
        <begin position="385"/>
        <end position="403"/>
    </location>
</feature>
<evidence type="ECO:0000256" key="5">
    <source>
        <dbReference type="ARBA" id="ARBA00034125"/>
    </source>
</evidence>
<organism evidence="9 10">
    <name type="scientific">Archangium gephyra</name>
    <dbReference type="NCBI Taxonomy" id="48"/>
    <lineage>
        <taxon>Bacteria</taxon>
        <taxon>Pseudomonadati</taxon>
        <taxon>Myxococcota</taxon>
        <taxon>Myxococcia</taxon>
        <taxon>Myxococcales</taxon>
        <taxon>Cystobacterineae</taxon>
        <taxon>Archangiaceae</taxon>
        <taxon>Archangium</taxon>
    </lineage>
</organism>
<evidence type="ECO:0000259" key="7">
    <source>
        <dbReference type="Pfam" id="PF06738"/>
    </source>
</evidence>
<proteinExistence type="inferred from homology"/>
<feature type="transmembrane region" description="Helical" evidence="6">
    <location>
        <begin position="346"/>
        <end position="365"/>
    </location>
</feature>
<feature type="transmembrane region" description="Helical" evidence="6">
    <location>
        <begin position="273"/>
        <end position="291"/>
    </location>
</feature>
<feature type="transmembrane region" description="Helical" evidence="6">
    <location>
        <begin position="144"/>
        <end position="164"/>
    </location>
</feature>
<gene>
    <name evidence="9" type="ORF">DI536_18000</name>
</gene>
<dbReference type="InterPro" id="IPR010619">
    <property type="entry name" value="ThrE-like_N"/>
</dbReference>
<dbReference type="Proteomes" id="UP000249061">
    <property type="component" value="Unassembled WGS sequence"/>
</dbReference>
<sequence length="409" mass="42882">MPRSKELSAQLLLDYLVELGSALMSAGCPTHRLEELLVALAGHEGHFADVFALPTGLFISLRTPQGEASLLAMVRVTTWSNDLERLAELDELMNAVADGKLDIPQARVRIREVQKKPPVWAAPWMLLAAIASSAGAAVTFGGDLIDAALAGAGGLVLRLSMLRLSASSGVRVLENFIGGLVAALTAWFASVVWPGHSREVLVLAIIIQLLPGLTLTVGLSELTYRNLVAGTARVMHAGVTLLSLIFGIAVVVSFETSLGAQTTATIAREAAPFAVQLLALLFASFGFGVMMGLPPRRLFIAFMSGGLVFAITALTRPLPTAHAVFLNALVLGIGGNLFARVTSRPAQLFHMPGMLLLVPGALSFRSLDTLLAGDAVVGIRGVADVILVAVALVMGLLVANVALPARKVL</sequence>
<evidence type="ECO:0000259" key="8">
    <source>
        <dbReference type="Pfam" id="PF12821"/>
    </source>
</evidence>
<evidence type="ECO:0000313" key="10">
    <source>
        <dbReference type="Proteomes" id="UP000249061"/>
    </source>
</evidence>
<feature type="transmembrane region" description="Helical" evidence="6">
    <location>
        <begin position="200"/>
        <end position="222"/>
    </location>
</feature>
<keyword evidence="2 6" id="KW-0812">Transmembrane</keyword>
<keyword evidence="3 6" id="KW-1133">Transmembrane helix</keyword>
<evidence type="ECO:0000256" key="2">
    <source>
        <dbReference type="ARBA" id="ARBA00022692"/>
    </source>
</evidence>
<feature type="domain" description="Threonine/Serine exporter ThrE" evidence="8">
    <location>
        <begin position="277"/>
        <end position="400"/>
    </location>
</feature>
<protein>
    <recommendedName>
        <fullName evidence="11">Threonine/serine exporter family protein</fullName>
    </recommendedName>
</protein>
<dbReference type="EMBL" id="QFQP01000015">
    <property type="protein sequence ID" value="PZR11034.1"/>
    <property type="molecule type" value="Genomic_DNA"/>
</dbReference>
<dbReference type="PANTHER" id="PTHR31082">
    <property type="entry name" value="PHEROMONE-REGULATED MEMBRANE PROTEIN 10"/>
    <property type="match status" value="1"/>
</dbReference>
<feature type="transmembrane region" description="Helical" evidence="6">
    <location>
        <begin position="176"/>
        <end position="194"/>
    </location>
</feature>
<dbReference type="Pfam" id="PF06738">
    <property type="entry name" value="ThrE"/>
    <property type="match status" value="1"/>
</dbReference>
<name>A0A2W5V5H5_9BACT</name>
<accession>A0A2W5V5H5</accession>
<evidence type="ECO:0000256" key="3">
    <source>
        <dbReference type="ARBA" id="ARBA00022989"/>
    </source>
</evidence>
<dbReference type="InterPro" id="IPR051361">
    <property type="entry name" value="ThrE/Ser_Exporter"/>
</dbReference>
<evidence type="ECO:0008006" key="11">
    <source>
        <dbReference type="Google" id="ProtNLM"/>
    </source>
</evidence>